<name>A0AAQ3KN57_9LILI</name>
<reference evidence="10 11" key="1">
    <citation type="submission" date="2023-10" db="EMBL/GenBank/DDBJ databases">
        <title>Chromosome-scale genome assembly provides insights into flower coloration mechanisms of Canna indica.</title>
        <authorList>
            <person name="Li C."/>
        </authorList>
    </citation>
    <scope>NUCLEOTIDE SEQUENCE [LARGE SCALE GENOMIC DNA]</scope>
    <source>
        <tissue evidence="10">Flower</tissue>
    </source>
</reference>
<evidence type="ECO:0000256" key="5">
    <source>
        <dbReference type="ARBA" id="ARBA00022989"/>
    </source>
</evidence>
<evidence type="ECO:0000256" key="9">
    <source>
        <dbReference type="SAM" id="Phobius"/>
    </source>
</evidence>
<keyword evidence="8" id="KW-0407">Ion channel</keyword>
<evidence type="ECO:0000256" key="7">
    <source>
        <dbReference type="ARBA" id="ARBA00023136"/>
    </source>
</evidence>
<feature type="transmembrane region" description="Helical" evidence="9">
    <location>
        <begin position="152"/>
        <end position="171"/>
    </location>
</feature>
<organism evidence="10 11">
    <name type="scientific">Canna indica</name>
    <name type="common">Indian-shot</name>
    <dbReference type="NCBI Taxonomy" id="4628"/>
    <lineage>
        <taxon>Eukaryota</taxon>
        <taxon>Viridiplantae</taxon>
        <taxon>Streptophyta</taxon>
        <taxon>Embryophyta</taxon>
        <taxon>Tracheophyta</taxon>
        <taxon>Spermatophyta</taxon>
        <taxon>Magnoliopsida</taxon>
        <taxon>Liliopsida</taxon>
        <taxon>Zingiberales</taxon>
        <taxon>Cannaceae</taxon>
        <taxon>Canna</taxon>
    </lineage>
</organism>
<feature type="transmembrane region" description="Helical" evidence="9">
    <location>
        <begin position="72"/>
        <end position="91"/>
    </location>
</feature>
<dbReference type="InterPro" id="IPR020966">
    <property type="entry name" value="ALMT"/>
</dbReference>
<keyword evidence="4 9" id="KW-0812">Transmembrane</keyword>
<dbReference type="GO" id="GO:0016020">
    <property type="term" value="C:membrane"/>
    <property type="evidence" value="ECO:0007669"/>
    <property type="project" value="UniProtKB-SubCell"/>
</dbReference>
<evidence type="ECO:0000256" key="2">
    <source>
        <dbReference type="ARBA" id="ARBA00007079"/>
    </source>
</evidence>
<evidence type="ECO:0000313" key="10">
    <source>
        <dbReference type="EMBL" id="WOL10043.1"/>
    </source>
</evidence>
<evidence type="ECO:0000256" key="3">
    <source>
        <dbReference type="ARBA" id="ARBA00022448"/>
    </source>
</evidence>
<accession>A0AAQ3KN57</accession>
<feature type="transmembrane region" description="Helical" evidence="9">
    <location>
        <begin position="129"/>
        <end position="146"/>
    </location>
</feature>
<dbReference type="GO" id="GO:0034220">
    <property type="term" value="P:monoatomic ion transmembrane transport"/>
    <property type="evidence" value="ECO:0007669"/>
    <property type="project" value="UniProtKB-KW"/>
</dbReference>
<dbReference type="Pfam" id="PF11744">
    <property type="entry name" value="ALMT"/>
    <property type="match status" value="1"/>
</dbReference>
<dbReference type="EMBL" id="CP136895">
    <property type="protein sequence ID" value="WOL10043.1"/>
    <property type="molecule type" value="Genomic_DNA"/>
</dbReference>
<evidence type="ECO:0000256" key="4">
    <source>
        <dbReference type="ARBA" id="ARBA00022692"/>
    </source>
</evidence>
<evidence type="ECO:0000256" key="1">
    <source>
        <dbReference type="ARBA" id="ARBA00004141"/>
    </source>
</evidence>
<dbReference type="AlphaFoldDB" id="A0AAQ3KN57"/>
<keyword evidence="3" id="KW-0813">Transport</keyword>
<gene>
    <name evidence="10" type="ORF">Cni_G18797</name>
</gene>
<feature type="transmembrane region" description="Helical" evidence="9">
    <location>
        <begin position="183"/>
        <end position="202"/>
    </location>
</feature>
<keyword evidence="5 9" id="KW-1133">Transmembrane helix</keyword>
<evidence type="ECO:0000313" key="11">
    <source>
        <dbReference type="Proteomes" id="UP001327560"/>
    </source>
</evidence>
<dbReference type="PANTHER" id="PTHR31086">
    <property type="entry name" value="ALUMINUM-ACTIVATED MALATE TRANSPORTER 10"/>
    <property type="match status" value="1"/>
</dbReference>
<keyword evidence="7 9" id="KW-0472">Membrane</keyword>
<comment type="subcellular location">
    <subcellularLocation>
        <location evidence="1">Membrane</location>
        <topology evidence="1">Multi-pass membrane protein</topology>
    </subcellularLocation>
</comment>
<sequence>MANETEWQVTMPESSTQESKYSKWLWRTWTSFAQNGVRIWVWLLNFLQIMASKVADFVKKIGKVAEDDPRKVIHGIKVGIALTVVSLFYYARPLYDCVGGNSIWAVMTVVMVFEFTVGGCLYKGFNRAMATLCAAALAVGIHWIASKSGEELKPIILSASVFLLGSVATFSRFIPAVKARFEYGVIIFILTFSLVAVSGYRVDELLALAQQRASTVAIGICICVLVCILICPVWSGEGLHLLVSRNMEMIADSLEGMLLIELCAIKEGAATGNGSPSAKLQGYKCVLSAQASENSQANLAKWEPPHGHFGFRHPWSQYLKVGAAMRECACCMEALDGCTHSEPIQGPAYVKKNLGNACMRLGAGSSKVLKELAISLKSMRKSQKLGLLIEEMKDAVQEVRGALESFAVQLIVPPNSTSAEGATEEKQQSAVAAVSIKQLMETMPAITVASLLIEISERIDGVVEAVNTLADLACFESVDIEGKPPCLAESKSLEQDTMKATQEDNGISLCLVAEV</sequence>
<keyword evidence="11" id="KW-1185">Reference proteome</keyword>
<proteinExistence type="inferred from homology"/>
<comment type="similarity">
    <text evidence="2">Belongs to the aromatic acid exporter (TC 2.A.85) family.</text>
</comment>
<evidence type="ECO:0000256" key="8">
    <source>
        <dbReference type="ARBA" id="ARBA00023303"/>
    </source>
</evidence>
<dbReference type="Proteomes" id="UP001327560">
    <property type="component" value="Chromosome 6"/>
</dbReference>
<feature type="transmembrane region" description="Helical" evidence="9">
    <location>
        <begin position="214"/>
        <end position="235"/>
    </location>
</feature>
<keyword evidence="6" id="KW-0406">Ion transport</keyword>
<dbReference type="GO" id="GO:0015743">
    <property type="term" value="P:malate transport"/>
    <property type="evidence" value="ECO:0007669"/>
    <property type="project" value="InterPro"/>
</dbReference>
<feature type="transmembrane region" description="Helical" evidence="9">
    <location>
        <begin position="103"/>
        <end position="122"/>
    </location>
</feature>
<protein>
    <submittedName>
        <fullName evidence="10">Aluminum-activated malate transporter 10-like</fullName>
    </submittedName>
</protein>
<evidence type="ECO:0000256" key="6">
    <source>
        <dbReference type="ARBA" id="ARBA00023065"/>
    </source>
</evidence>